<dbReference type="Proteomes" id="UP001464891">
    <property type="component" value="Unassembled WGS sequence"/>
</dbReference>
<evidence type="ECO:0000256" key="1">
    <source>
        <dbReference type="SAM" id="MobiDB-lite"/>
    </source>
</evidence>
<feature type="compositionally biased region" description="Polar residues" evidence="1">
    <location>
        <begin position="30"/>
        <end position="42"/>
    </location>
</feature>
<protein>
    <submittedName>
        <fullName evidence="2">Uncharacterized protein</fullName>
    </submittedName>
</protein>
<dbReference type="EMBL" id="JAMPKM010000008">
    <property type="protein sequence ID" value="MEP0818209.1"/>
    <property type="molecule type" value="Genomic_DNA"/>
</dbReference>
<proteinExistence type="predicted"/>
<accession>A0ABV0J999</accession>
<name>A0ABV0J999_9CYAN</name>
<comment type="caution">
    <text evidence="2">The sequence shown here is derived from an EMBL/GenBank/DDBJ whole genome shotgun (WGS) entry which is preliminary data.</text>
</comment>
<evidence type="ECO:0000313" key="2">
    <source>
        <dbReference type="EMBL" id="MEP0818209.1"/>
    </source>
</evidence>
<reference evidence="2 3" key="1">
    <citation type="submission" date="2022-04" db="EMBL/GenBank/DDBJ databases">
        <title>Positive selection, recombination, and allopatry shape intraspecific diversity of widespread and dominant cyanobacteria.</title>
        <authorList>
            <person name="Wei J."/>
            <person name="Shu W."/>
            <person name="Hu C."/>
        </authorList>
    </citation>
    <scope>NUCLEOTIDE SEQUENCE [LARGE SCALE GENOMIC DNA]</scope>
    <source>
        <strain evidence="2 3">GB2-A4</strain>
    </source>
</reference>
<sequence>MNPDLQRIEATLHQLKGPAAAPGQPASSGNRAYSFTVGSKPQSAAPGQAAIAVQPFPADHDKTPSLPRLKVPNFTSHRHAANPALALNLLKEIEGTASGWYTALNQVVQQIQELYLEGPIVDGWLESHPRKPEAGSEETAGVQPAEVDSLMSYVAELCDMPQTNVTCESPQPGYQLCGLDGDGKVWSKPCPPEQVASVGLAIARHQRLRQLLARKRQLEARLGRLAKTLIVLHSHIQEH</sequence>
<gene>
    <name evidence="2" type="ORF">NC998_14005</name>
</gene>
<dbReference type="RefSeq" id="WP_190441557.1">
    <property type="nucleotide sequence ID" value="NZ_JAMPKM010000008.1"/>
</dbReference>
<evidence type="ECO:0000313" key="3">
    <source>
        <dbReference type="Proteomes" id="UP001464891"/>
    </source>
</evidence>
<keyword evidence="3" id="KW-1185">Reference proteome</keyword>
<organism evidence="2 3">
    <name type="scientific">Trichocoleus desertorum GB2-A4</name>
    <dbReference type="NCBI Taxonomy" id="2933944"/>
    <lineage>
        <taxon>Bacteria</taxon>
        <taxon>Bacillati</taxon>
        <taxon>Cyanobacteriota</taxon>
        <taxon>Cyanophyceae</taxon>
        <taxon>Leptolyngbyales</taxon>
        <taxon>Trichocoleusaceae</taxon>
        <taxon>Trichocoleus</taxon>
    </lineage>
</organism>
<feature type="region of interest" description="Disordered" evidence="1">
    <location>
        <begin position="14"/>
        <end position="42"/>
    </location>
</feature>
<feature type="compositionally biased region" description="Low complexity" evidence="1">
    <location>
        <begin position="17"/>
        <end position="29"/>
    </location>
</feature>